<evidence type="ECO:0000256" key="3">
    <source>
        <dbReference type="ARBA" id="ARBA00023163"/>
    </source>
</evidence>
<gene>
    <name evidence="5" type="ORF">DY218_06135</name>
</gene>
<name>A0A372M9A8_9ACTN</name>
<keyword evidence="6" id="KW-1185">Reference proteome</keyword>
<evidence type="ECO:0000256" key="2">
    <source>
        <dbReference type="ARBA" id="ARBA00023125"/>
    </source>
</evidence>
<sequence>MAGNGRPTIKTVAARAGVGRTTVSRVINGSELVSSDARDRVLAAIEELQYVPNSVARGLVTNRTNAVALVIPESESRLGSEPFFAALIRGVSGALAATGTQLQLMLVRDQSERDQLTASLQTRRVDGVLLVSVHAHDRLPGQLDEMGLPTVLAGRRDAQEHLGYVDSDNSGGATQAVGHLLERGRRRIATITGALDMDVGCSRLAGWRTAHRAAGVPADESLIEAGDFTEEGGQQAMRSLLERSPDLDAVFAASDLMAVGALAELRRQGRGVPSDVAVVGFEDSVLARHTNPPLTTVRQPVEELGRTMARILLQEISARTASPATEPASHQQLTLPTELVVREST</sequence>
<dbReference type="PROSITE" id="PS50932">
    <property type="entry name" value="HTH_LACI_2"/>
    <property type="match status" value="1"/>
</dbReference>
<dbReference type="Pfam" id="PF13377">
    <property type="entry name" value="Peripla_BP_3"/>
    <property type="match status" value="1"/>
</dbReference>
<dbReference type="RefSeq" id="WP_128554879.1">
    <property type="nucleotide sequence ID" value="NZ_QUAK01000027.1"/>
</dbReference>
<dbReference type="InterPro" id="IPR010982">
    <property type="entry name" value="Lambda_DNA-bd_dom_sf"/>
</dbReference>
<keyword evidence="1" id="KW-0805">Transcription regulation</keyword>
<keyword evidence="2" id="KW-0238">DNA-binding</keyword>
<dbReference type="Proteomes" id="UP000263094">
    <property type="component" value="Unassembled WGS sequence"/>
</dbReference>
<dbReference type="InterPro" id="IPR046335">
    <property type="entry name" value="LacI/GalR-like_sensor"/>
</dbReference>
<evidence type="ECO:0000313" key="5">
    <source>
        <dbReference type="EMBL" id="RFU87538.1"/>
    </source>
</evidence>
<protein>
    <submittedName>
        <fullName evidence="5">LacI family transcriptional regulator</fullName>
    </submittedName>
</protein>
<dbReference type="Pfam" id="PF00356">
    <property type="entry name" value="LacI"/>
    <property type="match status" value="1"/>
</dbReference>
<organism evidence="5 6">
    <name type="scientific">Streptomyces triticagri</name>
    <dbReference type="NCBI Taxonomy" id="2293568"/>
    <lineage>
        <taxon>Bacteria</taxon>
        <taxon>Bacillati</taxon>
        <taxon>Actinomycetota</taxon>
        <taxon>Actinomycetes</taxon>
        <taxon>Kitasatosporales</taxon>
        <taxon>Streptomycetaceae</taxon>
        <taxon>Streptomyces</taxon>
    </lineage>
</organism>
<feature type="domain" description="HTH lacI-type" evidence="4">
    <location>
        <begin position="7"/>
        <end position="61"/>
    </location>
</feature>
<keyword evidence="3" id="KW-0804">Transcription</keyword>
<dbReference type="CDD" id="cd01392">
    <property type="entry name" value="HTH_LacI"/>
    <property type="match status" value="1"/>
</dbReference>
<evidence type="ECO:0000313" key="6">
    <source>
        <dbReference type="Proteomes" id="UP000263094"/>
    </source>
</evidence>
<dbReference type="GO" id="GO:0000976">
    <property type="term" value="F:transcription cis-regulatory region binding"/>
    <property type="evidence" value="ECO:0007669"/>
    <property type="project" value="TreeGrafter"/>
</dbReference>
<proteinExistence type="predicted"/>
<dbReference type="Gene3D" id="3.40.50.2300">
    <property type="match status" value="2"/>
</dbReference>
<dbReference type="Gene3D" id="1.10.260.40">
    <property type="entry name" value="lambda repressor-like DNA-binding domains"/>
    <property type="match status" value="1"/>
</dbReference>
<dbReference type="PANTHER" id="PTHR30146:SF109">
    <property type="entry name" value="HTH-TYPE TRANSCRIPTIONAL REGULATOR GALS"/>
    <property type="match status" value="1"/>
</dbReference>
<evidence type="ECO:0000256" key="1">
    <source>
        <dbReference type="ARBA" id="ARBA00023015"/>
    </source>
</evidence>
<comment type="caution">
    <text evidence="5">The sequence shown here is derived from an EMBL/GenBank/DDBJ whole genome shotgun (WGS) entry which is preliminary data.</text>
</comment>
<dbReference type="PANTHER" id="PTHR30146">
    <property type="entry name" value="LACI-RELATED TRANSCRIPTIONAL REPRESSOR"/>
    <property type="match status" value="1"/>
</dbReference>
<dbReference type="InterPro" id="IPR028082">
    <property type="entry name" value="Peripla_BP_I"/>
</dbReference>
<dbReference type="SMART" id="SM00354">
    <property type="entry name" value="HTH_LACI"/>
    <property type="match status" value="1"/>
</dbReference>
<dbReference type="GO" id="GO:0003700">
    <property type="term" value="F:DNA-binding transcription factor activity"/>
    <property type="evidence" value="ECO:0007669"/>
    <property type="project" value="TreeGrafter"/>
</dbReference>
<dbReference type="SUPFAM" id="SSF47413">
    <property type="entry name" value="lambda repressor-like DNA-binding domains"/>
    <property type="match status" value="1"/>
</dbReference>
<evidence type="ECO:0000259" key="4">
    <source>
        <dbReference type="PROSITE" id="PS50932"/>
    </source>
</evidence>
<reference evidence="5 6" key="1">
    <citation type="submission" date="2018-08" db="EMBL/GenBank/DDBJ databases">
        <title>Isolation, diversity and antifungal activity of Actinobacteria from wheat.</title>
        <authorList>
            <person name="Han C."/>
        </authorList>
    </citation>
    <scope>NUCLEOTIDE SEQUENCE [LARGE SCALE GENOMIC DNA]</scope>
    <source>
        <strain evidence="5 6">NEAU-YY421</strain>
    </source>
</reference>
<dbReference type="EMBL" id="QUAK01000027">
    <property type="protein sequence ID" value="RFU87538.1"/>
    <property type="molecule type" value="Genomic_DNA"/>
</dbReference>
<dbReference type="OrthoDB" id="4268837at2"/>
<dbReference type="AlphaFoldDB" id="A0A372M9A8"/>
<dbReference type="InterPro" id="IPR000843">
    <property type="entry name" value="HTH_LacI"/>
</dbReference>
<dbReference type="CDD" id="cd06267">
    <property type="entry name" value="PBP1_LacI_sugar_binding-like"/>
    <property type="match status" value="1"/>
</dbReference>
<dbReference type="SUPFAM" id="SSF53822">
    <property type="entry name" value="Periplasmic binding protein-like I"/>
    <property type="match status" value="1"/>
</dbReference>
<accession>A0A372M9A8</accession>